<evidence type="ECO:0000256" key="1">
    <source>
        <dbReference type="SAM" id="MobiDB-lite"/>
    </source>
</evidence>
<gene>
    <name evidence="2" type="ORF">GIW81_06810</name>
</gene>
<keyword evidence="3" id="KW-1185">Reference proteome</keyword>
<reference evidence="2 3" key="1">
    <citation type="submission" date="2019-11" db="EMBL/GenBank/DDBJ databases">
        <title>Identification of a novel strain.</title>
        <authorList>
            <person name="Xu Q."/>
            <person name="Wang G."/>
        </authorList>
    </citation>
    <scope>NUCLEOTIDE SEQUENCE [LARGE SCALE GENOMIC DNA]</scope>
    <source>
        <strain evidence="3">xq</strain>
    </source>
</reference>
<evidence type="ECO:0000313" key="2">
    <source>
        <dbReference type="EMBL" id="MTD94046.1"/>
    </source>
</evidence>
<sequence length="104" mass="11436">MDAATLYIVMAVGSGPKRMSTSRFPTMEICREAADKMRKRASMRAATLYCVKRAPDKDEKRLAAQAAAARKRRMQAGQAQAQQQPAATPPGMPREFFSGTTPKM</sequence>
<feature type="compositionally biased region" description="Low complexity" evidence="1">
    <location>
        <begin position="75"/>
        <end position="86"/>
    </location>
</feature>
<dbReference type="AlphaFoldDB" id="A0A6I3KJA3"/>
<proteinExistence type="predicted"/>
<accession>A0A6I3KJA3</accession>
<organism evidence="2 3">
    <name type="scientific">Hyphomicrobium album</name>
    <dbReference type="NCBI Taxonomy" id="2665159"/>
    <lineage>
        <taxon>Bacteria</taxon>
        <taxon>Pseudomonadati</taxon>
        <taxon>Pseudomonadota</taxon>
        <taxon>Alphaproteobacteria</taxon>
        <taxon>Hyphomicrobiales</taxon>
        <taxon>Hyphomicrobiaceae</taxon>
        <taxon>Hyphomicrobium</taxon>
    </lineage>
</organism>
<evidence type="ECO:0000313" key="3">
    <source>
        <dbReference type="Proteomes" id="UP000440694"/>
    </source>
</evidence>
<dbReference type="EMBL" id="WMBQ01000001">
    <property type="protein sequence ID" value="MTD94046.1"/>
    <property type="molecule type" value="Genomic_DNA"/>
</dbReference>
<comment type="caution">
    <text evidence="2">The sequence shown here is derived from an EMBL/GenBank/DDBJ whole genome shotgun (WGS) entry which is preliminary data.</text>
</comment>
<feature type="region of interest" description="Disordered" evidence="1">
    <location>
        <begin position="64"/>
        <end position="104"/>
    </location>
</feature>
<dbReference type="RefSeq" id="WP_154738522.1">
    <property type="nucleotide sequence ID" value="NZ_WMBQ01000001.1"/>
</dbReference>
<dbReference type="Proteomes" id="UP000440694">
    <property type="component" value="Unassembled WGS sequence"/>
</dbReference>
<protein>
    <submittedName>
        <fullName evidence="2">Uncharacterized protein</fullName>
    </submittedName>
</protein>
<name>A0A6I3KJA3_9HYPH</name>